<accession>A0A6S7I8P4</accession>
<reference evidence="1" key="1">
    <citation type="submission" date="2020-04" db="EMBL/GenBank/DDBJ databases">
        <authorList>
            <person name="Alioto T."/>
            <person name="Alioto T."/>
            <person name="Gomez Garrido J."/>
        </authorList>
    </citation>
    <scope>NUCLEOTIDE SEQUENCE</scope>
    <source>
        <strain evidence="1">A484AB</strain>
    </source>
</reference>
<protein>
    <submittedName>
        <fullName evidence="1">Leucine-rich repeat-containing 59</fullName>
    </submittedName>
</protein>
<dbReference type="Gene3D" id="3.80.10.10">
    <property type="entry name" value="Ribonuclease Inhibitor"/>
    <property type="match status" value="1"/>
</dbReference>
<evidence type="ECO:0000313" key="1">
    <source>
        <dbReference type="EMBL" id="CAB4012330.1"/>
    </source>
</evidence>
<sequence length="283" mass="32524">MSKAKFTKEELKDKLDGSELDLSLCNLSKVPVREIASLPKATSLDLSCNILTTLPVTFSTLTQLTKLDLSKNMLTELPDDFGHLVNLLRLDLYSNKLATMPVSCVHLKRLKWLDLKENPIQTLLPNVVGDCLSAEECKRCADNMIAHLKVKNSEQERIRQRKLKEEREIEREKKVLEEANATKERELRKRQKLSEKQERRAAYEAMEKQKKLMAEEAEGKLQDEKSVNDEHVSQNGKENKRIERSRCSIMMIIVLIGLILGISGLIIYCNKNDCIFTRLKQML</sequence>
<evidence type="ECO:0000313" key="2">
    <source>
        <dbReference type="Proteomes" id="UP001152795"/>
    </source>
</evidence>
<keyword evidence="2" id="KW-1185">Reference proteome</keyword>
<dbReference type="OrthoDB" id="1394818at2759"/>
<dbReference type="PANTHER" id="PTHR48051">
    <property type="match status" value="1"/>
</dbReference>
<dbReference type="SMART" id="SM00369">
    <property type="entry name" value="LRR_TYP"/>
    <property type="match status" value="4"/>
</dbReference>
<dbReference type="GO" id="GO:0005737">
    <property type="term" value="C:cytoplasm"/>
    <property type="evidence" value="ECO:0007669"/>
    <property type="project" value="TreeGrafter"/>
</dbReference>
<organism evidence="1 2">
    <name type="scientific">Paramuricea clavata</name>
    <name type="common">Red gorgonian</name>
    <name type="synonym">Violescent sea-whip</name>
    <dbReference type="NCBI Taxonomy" id="317549"/>
    <lineage>
        <taxon>Eukaryota</taxon>
        <taxon>Metazoa</taxon>
        <taxon>Cnidaria</taxon>
        <taxon>Anthozoa</taxon>
        <taxon>Octocorallia</taxon>
        <taxon>Malacalcyonacea</taxon>
        <taxon>Plexauridae</taxon>
        <taxon>Paramuricea</taxon>
    </lineage>
</organism>
<dbReference type="InterPro" id="IPR001611">
    <property type="entry name" value="Leu-rich_rpt"/>
</dbReference>
<dbReference type="AlphaFoldDB" id="A0A6S7I8P4"/>
<dbReference type="InterPro" id="IPR003591">
    <property type="entry name" value="Leu-rich_rpt_typical-subtyp"/>
</dbReference>
<dbReference type="SUPFAM" id="SSF52058">
    <property type="entry name" value="L domain-like"/>
    <property type="match status" value="1"/>
</dbReference>
<proteinExistence type="predicted"/>
<dbReference type="PANTHER" id="PTHR48051:SF42">
    <property type="entry name" value="LEUCINE-RICH REPEAT-CONTAINING PROTEIN 18-LIKE"/>
    <property type="match status" value="1"/>
</dbReference>
<dbReference type="PROSITE" id="PS51450">
    <property type="entry name" value="LRR"/>
    <property type="match status" value="1"/>
</dbReference>
<dbReference type="EMBL" id="CACRXK020007469">
    <property type="protein sequence ID" value="CAB4012330.1"/>
    <property type="molecule type" value="Genomic_DNA"/>
</dbReference>
<dbReference type="InterPro" id="IPR032675">
    <property type="entry name" value="LRR_dom_sf"/>
</dbReference>
<dbReference type="Pfam" id="PF13855">
    <property type="entry name" value="LRR_8"/>
    <property type="match status" value="1"/>
</dbReference>
<dbReference type="InterPro" id="IPR050216">
    <property type="entry name" value="LRR_domain-containing"/>
</dbReference>
<dbReference type="Proteomes" id="UP001152795">
    <property type="component" value="Unassembled WGS sequence"/>
</dbReference>
<comment type="caution">
    <text evidence="1">The sequence shown here is derived from an EMBL/GenBank/DDBJ whole genome shotgun (WGS) entry which is preliminary data.</text>
</comment>
<name>A0A6S7I8P4_PARCT</name>
<gene>
    <name evidence="1" type="ORF">PACLA_8A021693</name>
</gene>